<sequence length="322" mass="34625">MLVENQDIEYTSLSQFSRASFTSSISSPDDEAALNTIQFVQSLMTSSSRAKIKFDLSSYTLLLSTKDIVSSYPQNGIREGIENAKLLSQAARRCAPAYACSSILAGHTSEGDEYSDIGIWISAEDLNIGIGANGSSEEDESCVTTNLEENSRKVLSALGLDLLLSSSSINIKPLRLSPNIHIPTTFELPTDVTSSYSPTHLSLASSSSLTTAITTTTTVSTPSSSSNPLTDLISLLSNLHGDINSNSVPIAFIVNATELDGLSLYFLLGRPVGPQDPVSFSLYFQLTALLLQCSALLRRDGIRLWKLLISDLARGKNADWIS</sequence>
<keyword evidence="2" id="KW-1185">Reference proteome</keyword>
<proteinExistence type="predicted"/>
<evidence type="ECO:0000313" key="2">
    <source>
        <dbReference type="Proteomes" id="UP000217199"/>
    </source>
</evidence>
<dbReference type="AlphaFoldDB" id="A0A286UQM7"/>
<dbReference type="Proteomes" id="UP000217199">
    <property type="component" value="Unassembled WGS sequence"/>
</dbReference>
<dbReference type="OrthoDB" id="10261040at2759"/>
<gene>
    <name evidence="1" type="ORF">PNOK_0182900</name>
</gene>
<name>A0A286UQM7_9AGAM</name>
<dbReference type="InParanoid" id="A0A286UQM7"/>
<evidence type="ECO:0000313" key="1">
    <source>
        <dbReference type="EMBL" id="PAV21872.1"/>
    </source>
</evidence>
<organism evidence="1 2">
    <name type="scientific">Pyrrhoderma noxium</name>
    <dbReference type="NCBI Taxonomy" id="2282107"/>
    <lineage>
        <taxon>Eukaryota</taxon>
        <taxon>Fungi</taxon>
        <taxon>Dikarya</taxon>
        <taxon>Basidiomycota</taxon>
        <taxon>Agaricomycotina</taxon>
        <taxon>Agaricomycetes</taxon>
        <taxon>Hymenochaetales</taxon>
        <taxon>Hymenochaetaceae</taxon>
        <taxon>Pyrrhoderma</taxon>
    </lineage>
</organism>
<reference evidence="1 2" key="1">
    <citation type="journal article" date="2017" name="Mol. Ecol.">
        <title>Comparative and population genomic landscape of Phellinus noxius: A hypervariable fungus causing root rot in trees.</title>
        <authorList>
            <person name="Chung C.L."/>
            <person name="Lee T.J."/>
            <person name="Akiba M."/>
            <person name="Lee H.H."/>
            <person name="Kuo T.H."/>
            <person name="Liu D."/>
            <person name="Ke H.M."/>
            <person name="Yokoi T."/>
            <person name="Roa M.B."/>
            <person name="Lu M.J."/>
            <person name="Chang Y.Y."/>
            <person name="Ann P.J."/>
            <person name="Tsai J.N."/>
            <person name="Chen C.Y."/>
            <person name="Tzean S.S."/>
            <person name="Ota Y."/>
            <person name="Hattori T."/>
            <person name="Sahashi N."/>
            <person name="Liou R.F."/>
            <person name="Kikuchi T."/>
            <person name="Tsai I.J."/>
        </authorList>
    </citation>
    <scope>NUCLEOTIDE SEQUENCE [LARGE SCALE GENOMIC DNA]</scope>
    <source>
        <strain evidence="1 2">FFPRI411160</strain>
    </source>
</reference>
<protein>
    <submittedName>
        <fullName evidence="1">Uncharacterized protein</fullName>
    </submittedName>
</protein>
<comment type="caution">
    <text evidence="1">The sequence shown here is derived from an EMBL/GenBank/DDBJ whole genome shotgun (WGS) entry which is preliminary data.</text>
</comment>
<accession>A0A286UQM7</accession>
<dbReference type="EMBL" id="NBII01000002">
    <property type="protein sequence ID" value="PAV21872.1"/>
    <property type="molecule type" value="Genomic_DNA"/>
</dbReference>